<evidence type="ECO:0000313" key="2">
    <source>
        <dbReference type="EMBL" id="KAF8879893.1"/>
    </source>
</evidence>
<organism evidence="2 3">
    <name type="scientific">Gymnopilus junonius</name>
    <name type="common">Spectacular rustgill mushroom</name>
    <name type="synonym">Gymnopilus spectabilis subsp. junonius</name>
    <dbReference type="NCBI Taxonomy" id="109634"/>
    <lineage>
        <taxon>Eukaryota</taxon>
        <taxon>Fungi</taxon>
        <taxon>Dikarya</taxon>
        <taxon>Basidiomycota</taxon>
        <taxon>Agaricomycotina</taxon>
        <taxon>Agaricomycetes</taxon>
        <taxon>Agaricomycetidae</taxon>
        <taxon>Agaricales</taxon>
        <taxon>Agaricineae</taxon>
        <taxon>Hymenogastraceae</taxon>
        <taxon>Gymnopilus</taxon>
    </lineage>
</organism>
<feature type="compositionally biased region" description="Basic residues" evidence="1">
    <location>
        <begin position="244"/>
        <end position="253"/>
    </location>
</feature>
<accession>A0A9P5NCS2</accession>
<feature type="compositionally biased region" description="Acidic residues" evidence="1">
    <location>
        <begin position="266"/>
        <end position="278"/>
    </location>
</feature>
<evidence type="ECO:0000313" key="3">
    <source>
        <dbReference type="Proteomes" id="UP000724874"/>
    </source>
</evidence>
<feature type="compositionally biased region" description="Polar residues" evidence="1">
    <location>
        <begin position="145"/>
        <end position="154"/>
    </location>
</feature>
<keyword evidence="3" id="KW-1185">Reference proteome</keyword>
<dbReference type="EMBL" id="JADNYJ010000145">
    <property type="protein sequence ID" value="KAF8879893.1"/>
    <property type="molecule type" value="Genomic_DNA"/>
</dbReference>
<sequence length="292" mass="31979">MPKNIVPQPLSEELRATSDQEQACLSTFHRKGAGRKGKEKEASPSPAKRTASSEGQVPVVSDDNKHFPTWFSNENDDIVENPIESEELIEEFDHSVDNKVQPKAESQDSVGRKQLEEELFGPEPPSEQLQEQDLKIEESDFEIQRPSSAQSSPHWSDYEDDDDIGEIPVFDKPKAHAAPLADSAKPAEDKDQSTHKQGSVVQCTITGDKPSGDPSSDSSSSDNEGKKGDSSGKPGPSKGGGKQPNKKPSKNKPKKENSPNPPSEPSDSETDIFDEEPDSDHSSDSDRTRHRK</sequence>
<protein>
    <submittedName>
        <fullName evidence="2">Uncharacterized protein</fullName>
    </submittedName>
</protein>
<reference evidence="2" key="1">
    <citation type="submission" date="2020-11" db="EMBL/GenBank/DDBJ databases">
        <authorList>
            <consortium name="DOE Joint Genome Institute"/>
            <person name="Ahrendt S."/>
            <person name="Riley R."/>
            <person name="Andreopoulos W."/>
            <person name="LaButti K."/>
            <person name="Pangilinan J."/>
            <person name="Ruiz-duenas F.J."/>
            <person name="Barrasa J.M."/>
            <person name="Sanchez-Garcia M."/>
            <person name="Camarero S."/>
            <person name="Miyauchi S."/>
            <person name="Serrano A."/>
            <person name="Linde D."/>
            <person name="Babiker R."/>
            <person name="Drula E."/>
            <person name="Ayuso-Fernandez I."/>
            <person name="Pacheco R."/>
            <person name="Padilla G."/>
            <person name="Ferreira P."/>
            <person name="Barriuso J."/>
            <person name="Kellner H."/>
            <person name="Castanera R."/>
            <person name="Alfaro M."/>
            <person name="Ramirez L."/>
            <person name="Pisabarro A.G."/>
            <person name="Kuo A."/>
            <person name="Tritt A."/>
            <person name="Lipzen A."/>
            <person name="He G."/>
            <person name="Yan M."/>
            <person name="Ng V."/>
            <person name="Cullen D."/>
            <person name="Martin F."/>
            <person name="Rosso M.-N."/>
            <person name="Henrissat B."/>
            <person name="Hibbett D."/>
            <person name="Martinez A.T."/>
            <person name="Grigoriev I.V."/>
        </authorList>
    </citation>
    <scope>NUCLEOTIDE SEQUENCE</scope>
    <source>
        <strain evidence="2">AH 44721</strain>
    </source>
</reference>
<proteinExistence type="predicted"/>
<feature type="compositionally biased region" description="Low complexity" evidence="1">
    <location>
        <begin position="207"/>
        <end position="222"/>
    </location>
</feature>
<feature type="compositionally biased region" description="Polar residues" evidence="1">
    <location>
        <begin position="195"/>
        <end position="205"/>
    </location>
</feature>
<feature type="region of interest" description="Disordered" evidence="1">
    <location>
        <begin position="1"/>
        <end position="20"/>
    </location>
</feature>
<name>A0A9P5NCS2_GYMJU</name>
<feature type="compositionally biased region" description="Basic and acidic residues" evidence="1">
    <location>
        <begin position="279"/>
        <end position="292"/>
    </location>
</feature>
<comment type="caution">
    <text evidence="2">The sequence shown here is derived from an EMBL/GenBank/DDBJ whole genome shotgun (WGS) entry which is preliminary data.</text>
</comment>
<feature type="compositionally biased region" description="Basic and acidic residues" evidence="1">
    <location>
        <begin position="185"/>
        <end position="194"/>
    </location>
</feature>
<feature type="compositionally biased region" description="Basic and acidic residues" evidence="1">
    <location>
        <begin position="91"/>
        <end position="116"/>
    </location>
</feature>
<feature type="region of interest" description="Disordered" evidence="1">
    <location>
        <begin position="27"/>
        <end position="292"/>
    </location>
</feature>
<dbReference type="AlphaFoldDB" id="A0A9P5NCS2"/>
<feature type="compositionally biased region" description="Acidic residues" evidence="1">
    <location>
        <begin position="74"/>
        <end position="90"/>
    </location>
</feature>
<evidence type="ECO:0000256" key="1">
    <source>
        <dbReference type="SAM" id="MobiDB-lite"/>
    </source>
</evidence>
<gene>
    <name evidence="2" type="ORF">CPB84DRAFT_1751550</name>
</gene>
<dbReference type="Proteomes" id="UP000724874">
    <property type="component" value="Unassembled WGS sequence"/>
</dbReference>